<comment type="caution">
    <text evidence="1">The sequence shown here is derived from an EMBL/GenBank/DDBJ whole genome shotgun (WGS) entry which is preliminary data.</text>
</comment>
<evidence type="ECO:0000313" key="2">
    <source>
        <dbReference type="Proteomes" id="UP000050901"/>
    </source>
</evidence>
<dbReference type="AlphaFoldDB" id="A0A0R1P116"/>
<proteinExistence type="predicted"/>
<evidence type="ECO:0000313" key="1">
    <source>
        <dbReference type="EMBL" id="KRL26231.1"/>
    </source>
</evidence>
<reference evidence="1 2" key="1">
    <citation type="journal article" date="2015" name="Genome Announc.">
        <title>Expanding the biotechnology potential of lactobacilli through comparative genomics of 213 strains and associated genera.</title>
        <authorList>
            <person name="Sun Z."/>
            <person name="Harris H.M."/>
            <person name="McCann A."/>
            <person name="Guo C."/>
            <person name="Argimon S."/>
            <person name="Zhang W."/>
            <person name="Yang X."/>
            <person name="Jeffery I.B."/>
            <person name="Cooney J.C."/>
            <person name="Kagawa T.F."/>
            <person name="Liu W."/>
            <person name="Song Y."/>
            <person name="Salvetti E."/>
            <person name="Wrobel A."/>
            <person name="Rasinkangas P."/>
            <person name="Parkhill J."/>
            <person name="Rea M.C."/>
            <person name="O'Sullivan O."/>
            <person name="Ritari J."/>
            <person name="Douillard F.P."/>
            <person name="Paul Ross R."/>
            <person name="Yang R."/>
            <person name="Briner A.E."/>
            <person name="Felis G.E."/>
            <person name="de Vos W.M."/>
            <person name="Barrangou R."/>
            <person name="Klaenhammer T.R."/>
            <person name="Caufield P.W."/>
            <person name="Cui Y."/>
            <person name="Zhang H."/>
            <person name="O'Toole P.W."/>
        </authorList>
    </citation>
    <scope>NUCLEOTIDE SEQUENCE [LARGE SCALE GENOMIC DNA]</scope>
    <source>
        <strain evidence="1 2">DSM 13345</strain>
    </source>
</reference>
<accession>A0A0R1P116</accession>
<dbReference type="Proteomes" id="UP000050901">
    <property type="component" value="Unassembled WGS sequence"/>
</dbReference>
<sequence length="51" mass="6025">MKRHSLALIKHHCQIFGLVILRSCLADLKSFKWLTVKLSFLTDTNRLRESR</sequence>
<protein>
    <submittedName>
        <fullName evidence="1">Uncharacterized protein</fullName>
    </submittedName>
</protein>
<gene>
    <name evidence="1" type="ORF">FC47_GL001730</name>
</gene>
<organism evidence="1 2">
    <name type="scientific">Limosilactobacillus mucosae DSM 13345</name>
    <dbReference type="NCBI Taxonomy" id="1423771"/>
    <lineage>
        <taxon>Bacteria</taxon>
        <taxon>Bacillati</taxon>
        <taxon>Bacillota</taxon>
        <taxon>Bacilli</taxon>
        <taxon>Lactobacillales</taxon>
        <taxon>Lactobacillaceae</taxon>
        <taxon>Limosilactobacillus</taxon>
    </lineage>
</organism>
<name>A0A0R1P116_LIMMU</name>
<dbReference type="PATRIC" id="fig|1423771.3.peg.1783"/>
<dbReference type="EMBL" id="AZEQ01000006">
    <property type="protein sequence ID" value="KRL26231.1"/>
    <property type="molecule type" value="Genomic_DNA"/>
</dbReference>